<keyword evidence="1" id="KW-1133">Transmembrane helix</keyword>
<accession>X1RD43</accession>
<evidence type="ECO:0000256" key="1">
    <source>
        <dbReference type="SAM" id="Phobius"/>
    </source>
</evidence>
<comment type="caution">
    <text evidence="2">The sequence shown here is derived from an EMBL/GenBank/DDBJ whole genome shotgun (WGS) entry which is preliminary data.</text>
</comment>
<keyword evidence="1" id="KW-0812">Transmembrane</keyword>
<evidence type="ECO:0000313" key="2">
    <source>
        <dbReference type="EMBL" id="GAI78672.1"/>
    </source>
</evidence>
<reference evidence="2" key="1">
    <citation type="journal article" date="2014" name="Front. Microbiol.">
        <title>High frequency of phylogenetically diverse reductive dehalogenase-homologous genes in deep subseafloor sedimentary metagenomes.</title>
        <authorList>
            <person name="Kawai M."/>
            <person name="Futagami T."/>
            <person name="Toyoda A."/>
            <person name="Takaki Y."/>
            <person name="Nishi S."/>
            <person name="Hori S."/>
            <person name="Arai W."/>
            <person name="Tsubouchi T."/>
            <person name="Morono Y."/>
            <person name="Uchiyama I."/>
            <person name="Ito T."/>
            <person name="Fujiyama A."/>
            <person name="Inagaki F."/>
            <person name="Takami H."/>
        </authorList>
    </citation>
    <scope>NUCLEOTIDE SEQUENCE</scope>
    <source>
        <strain evidence="2">Expedition CK06-06</strain>
    </source>
</reference>
<dbReference type="EMBL" id="BARW01010633">
    <property type="protein sequence ID" value="GAI78672.1"/>
    <property type="molecule type" value="Genomic_DNA"/>
</dbReference>
<gene>
    <name evidence="2" type="ORF">S12H4_20855</name>
</gene>
<dbReference type="AlphaFoldDB" id="X1RD43"/>
<proteinExistence type="predicted"/>
<feature type="non-terminal residue" evidence="2">
    <location>
        <position position="1"/>
    </location>
</feature>
<feature type="transmembrane region" description="Helical" evidence="1">
    <location>
        <begin position="12"/>
        <end position="32"/>
    </location>
</feature>
<keyword evidence="1" id="KW-0472">Membrane</keyword>
<name>X1RD43_9ZZZZ</name>
<protein>
    <submittedName>
        <fullName evidence="2">Uncharacterized protein</fullName>
    </submittedName>
</protein>
<sequence length="40" mass="4305">FEANVPGPLENLATIIKWGSIGALGIFGMKLLSDYLAKKK</sequence>
<organism evidence="2">
    <name type="scientific">marine sediment metagenome</name>
    <dbReference type="NCBI Taxonomy" id="412755"/>
    <lineage>
        <taxon>unclassified sequences</taxon>
        <taxon>metagenomes</taxon>
        <taxon>ecological metagenomes</taxon>
    </lineage>
</organism>